<evidence type="ECO:0000256" key="2">
    <source>
        <dbReference type="SAM" id="SignalP"/>
    </source>
</evidence>
<organism evidence="3 4">
    <name type="scientific">Nocardioides humilatus</name>
    <dbReference type="NCBI Taxonomy" id="2607660"/>
    <lineage>
        <taxon>Bacteria</taxon>
        <taxon>Bacillati</taxon>
        <taxon>Actinomycetota</taxon>
        <taxon>Actinomycetes</taxon>
        <taxon>Propionibacteriales</taxon>
        <taxon>Nocardioidaceae</taxon>
        <taxon>Nocardioides</taxon>
    </lineage>
</organism>
<evidence type="ECO:0008006" key="5">
    <source>
        <dbReference type="Google" id="ProtNLM"/>
    </source>
</evidence>
<accession>A0A5B1L5R4</accession>
<dbReference type="EMBL" id="VUJV01000008">
    <property type="protein sequence ID" value="KAA1415983.1"/>
    <property type="molecule type" value="Genomic_DNA"/>
</dbReference>
<gene>
    <name evidence="3" type="ORF">F0U44_20365</name>
</gene>
<evidence type="ECO:0000256" key="1">
    <source>
        <dbReference type="SAM" id="MobiDB-lite"/>
    </source>
</evidence>
<protein>
    <recommendedName>
        <fullName evidence="5">DUF4878 domain-containing protein</fullName>
    </recommendedName>
</protein>
<dbReference type="Proteomes" id="UP000325003">
    <property type="component" value="Unassembled WGS sequence"/>
</dbReference>
<keyword evidence="4" id="KW-1185">Reference proteome</keyword>
<evidence type="ECO:0000313" key="4">
    <source>
        <dbReference type="Proteomes" id="UP000325003"/>
    </source>
</evidence>
<feature type="region of interest" description="Disordered" evidence="1">
    <location>
        <begin position="21"/>
        <end position="40"/>
    </location>
</feature>
<feature type="compositionally biased region" description="Low complexity" evidence="1">
    <location>
        <begin position="25"/>
        <end position="36"/>
    </location>
</feature>
<comment type="caution">
    <text evidence="3">The sequence shown here is derived from an EMBL/GenBank/DDBJ whole genome shotgun (WGS) entry which is preliminary data.</text>
</comment>
<dbReference type="RefSeq" id="WP_149730209.1">
    <property type="nucleotide sequence ID" value="NZ_VUJV01000008.1"/>
</dbReference>
<evidence type="ECO:0000313" key="3">
    <source>
        <dbReference type="EMBL" id="KAA1415983.1"/>
    </source>
</evidence>
<sequence length="156" mass="16504">MKPALVVAALALPLVVSACGDDQGSSADEPAPSASSTLSDDQQAVRDALVASLLDPSCDLLTDDYLVELSLFDDITPDEACDQRQKTWIEPQFGEDDILVSNIQVAGDTATAVVGSRYINITTTYRLTDVGGTWLVSCDDFTCDDLEAQSPDAPSS</sequence>
<feature type="chain" id="PRO_5038853245" description="DUF4878 domain-containing protein" evidence="2">
    <location>
        <begin position="19"/>
        <end position="156"/>
    </location>
</feature>
<name>A0A5B1L5R4_9ACTN</name>
<dbReference type="PROSITE" id="PS51257">
    <property type="entry name" value="PROKAR_LIPOPROTEIN"/>
    <property type="match status" value="1"/>
</dbReference>
<keyword evidence="2" id="KW-0732">Signal</keyword>
<reference evidence="3 4" key="2">
    <citation type="submission" date="2019-09" db="EMBL/GenBank/DDBJ databases">
        <authorList>
            <person name="Jin C."/>
        </authorList>
    </citation>
    <scope>NUCLEOTIDE SEQUENCE [LARGE SCALE GENOMIC DNA]</scope>
    <source>
        <strain evidence="3 4">BN130099</strain>
    </source>
</reference>
<dbReference type="AlphaFoldDB" id="A0A5B1L5R4"/>
<reference evidence="3 4" key="1">
    <citation type="submission" date="2019-09" db="EMBL/GenBank/DDBJ databases">
        <title>Nocardioides panacisoli sp. nov., isolated from the soil of a ginseng field.</title>
        <authorList>
            <person name="Cho C."/>
        </authorList>
    </citation>
    <scope>NUCLEOTIDE SEQUENCE [LARGE SCALE GENOMIC DNA]</scope>
    <source>
        <strain evidence="3 4">BN130099</strain>
    </source>
</reference>
<feature type="signal peptide" evidence="2">
    <location>
        <begin position="1"/>
        <end position="18"/>
    </location>
</feature>
<proteinExistence type="predicted"/>